<evidence type="ECO:0008006" key="4">
    <source>
        <dbReference type="Google" id="ProtNLM"/>
    </source>
</evidence>
<dbReference type="InterPro" id="IPR002591">
    <property type="entry name" value="Phosphodiest/P_Trfase"/>
</dbReference>
<dbReference type="Gene3D" id="3.40.720.10">
    <property type="entry name" value="Alkaline Phosphatase, subunit A"/>
    <property type="match status" value="3"/>
</dbReference>
<keyword evidence="3" id="KW-1185">Reference proteome</keyword>
<protein>
    <recommendedName>
        <fullName evidence="4">Nucleotide pyrophosphatase</fullName>
    </recommendedName>
</protein>
<dbReference type="HOGENOM" id="CLU_390148_0_0_7"/>
<sequence>MQMRLTWLGLTSAALMALLPVSAWAYIGPGAGFTFVTSFFLVFVTFFLAFLTLLTWPIRWAVQKFRGRKALAASRVKRVVVVGLDGLDPELTDDFMKHGLLPNLARLAARGSYTRLRTTLPPESPVAWSSFSTGCNPGRHQVFDFLVPNRKSYLPELCASRIQPPTRMLSMGPYQIPLSKPRIQFERRSQSFWKILGDYGIYSTILRVPITFPPERFNGLQLSAMSVPDLKGSQGTFSYYTSDPVEQSEVTGGQVIDVKVEDGTVQTYISGPENALRKDAQEMCIPLTIHLGRHAQGAEAELELDGQRYALPLRQFTTWIPLSFRAGLGVRVQGICRFYLKAVEPHFQLYMTPINIDPGKPALPISYPFPFSMYLAKTQGHFTTLGLAEDTWALNERVLDEDAFMQQAYLIHDERETMFFDALDKTRRGLLTCVFDITDRMQHMFWRYLEADHPANIGKDVDKHRHAIRDLYVRMDEMVGRVMNRVDDDTLLVVMSDHGCKSFQRGVNLNSWLYQNGYLALNHEPTGAEWFHGVDWSNTKAYAVGLGGIYLNLEGRESQGIVKPQEVNAIKQGIRDGLVQLYDEERGAPAIKAVYNTQDMYDGPYVEDAPDLIVGAHVGYRVSWTCATGAVAEDIFEDNVKSWSGDHCINPDDIPGVLFTNRAIAEDNPSIMDVGPTILDLFGVPIPAYCDGHSLMPNSERSQAHGA</sequence>
<keyword evidence="1" id="KW-0812">Transmembrane</keyword>
<dbReference type="PATRIC" id="fig|1429438.4.peg.2136"/>
<evidence type="ECO:0000313" key="2">
    <source>
        <dbReference type="EMBL" id="ETX00636.1"/>
    </source>
</evidence>
<organism evidence="2 3">
    <name type="scientific">Entotheonella factor</name>
    <dbReference type="NCBI Taxonomy" id="1429438"/>
    <lineage>
        <taxon>Bacteria</taxon>
        <taxon>Pseudomonadati</taxon>
        <taxon>Nitrospinota/Tectimicrobiota group</taxon>
        <taxon>Candidatus Tectimicrobiota</taxon>
        <taxon>Candidatus Entotheonellia</taxon>
        <taxon>Candidatus Entotheonellales</taxon>
        <taxon>Candidatus Entotheonellaceae</taxon>
        <taxon>Candidatus Entotheonella</taxon>
    </lineage>
</organism>
<dbReference type="SUPFAM" id="SSF53649">
    <property type="entry name" value="Alkaline phosphatase-like"/>
    <property type="match status" value="1"/>
</dbReference>
<keyword evidence="1" id="KW-0472">Membrane</keyword>
<feature type="transmembrane region" description="Helical" evidence="1">
    <location>
        <begin position="35"/>
        <end position="58"/>
    </location>
</feature>
<proteinExistence type="predicted"/>
<name>W4LSA5_ENTF1</name>
<dbReference type="InterPro" id="IPR017850">
    <property type="entry name" value="Alkaline_phosphatase_core_sf"/>
</dbReference>
<dbReference type="EMBL" id="AZHW01000319">
    <property type="protein sequence ID" value="ETX00636.1"/>
    <property type="molecule type" value="Genomic_DNA"/>
</dbReference>
<accession>W4LSA5</accession>
<reference evidence="2 3" key="1">
    <citation type="journal article" date="2014" name="Nature">
        <title>An environmental bacterial taxon with a large and distinct metabolic repertoire.</title>
        <authorList>
            <person name="Wilson M.C."/>
            <person name="Mori T."/>
            <person name="Ruckert C."/>
            <person name="Uria A.R."/>
            <person name="Helf M.J."/>
            <person name="Takada K."/>
            <person name="Gernert C."/>
            <person name="Steffens U.A."/>
            <person name="Heycke N."/>
            <person name="Schmitt S."/>
            <person name="Rinke C."/>
            <person name="Helfrich E.J."/>
            <person name="Brachmann A.O."/>
            <person name="Gurgui C."/>
            <person name="Wakimoto T."/>
            <person name="Kracht M."/>
            <person name="Crusemann M."/>
            <person name="Hentschel U."/>
            <person name="Abe I."/>
            <person name="Matsunaga S."/>
            <person name="Kalinowski J."/>
            <person name="Takeyama H."/>
            <person name="Piel J."/>
        </authorList>
    </citation>
    <scope>NUCLEOTIDE SEQUENCE [LARGE SCALE GENOMIC DNA]</scope>
    <source>
        <strain evidence="3">TSY1</strain>
    </source>
</reference>
<evidence type="ECO:0000256" key="1">
    <source>
        <dbReference type="SAM" id="Phobius"/>
    </source>
</evidence>
<dbReference type="Pfam" id="PF01663">
    <property type="entry name" value="Phosphodiest"/>
    <property type="match status" value="2"/>
</dbReference>
<gene>
    <name evidence="2" type="ORF">ETSY1_10475</name>
</gene>
<comment type="caution">
    <text evidence="2">The sequence shown here is derived from an EMBL/GenBank/DDBJ whole genome shotgun (WGS) entry which is preliminary data.</text>
</comment>
<dbReference type="AlphaFoldDB" id="W4LSA5"/>
<keyword evidence="1" id="KW-1133">Transmembrane helix</keyword>
<evidence type="ECO:0000313" key="3">
    <source>
        <dbReference type="Proteomes" id="UP000019141"/>
    </source>
</evidence>
<dbReference type="Proteomes" id="UP000019141">
    <property type="component" value="Unassembled WGS sequence"/>
</dbReference>